<keyword evidence="1" id="KW-0732">Signal</keyword>
<reference evidence="5" key="1">
    <citation type="journal article" date="2014" name="Int. J. Syst. Evol. Microbiol.">
        <title>Complete genome sequence of Corynebacterium casei LMG S-19264T (=DSM 44701T), isolated from a smear-ripened cheese.</title>
        <authorList>
            <consortium name="US DOE Joint Genome Institute (JGI-PGF)"/>
            <person name="Walter F."/>
            <person name="Albersmeier A."/>
            <person name="Kalinowski J."/>
            <person name="Ruckert C."/>
        </authorList>
    </citation>
    <scope>NUCLEOTIDE SEQUENCE</scope>
    <source>
        <strain evidence="5">CGMCC 1.15290</strain>
    </source>
</reference>
<feature type="domain" description="Glycosyl hydrolase family 95 N-terminal" evidence="2">
    <location>
        <begin position="290"/>
        <end position="440"/>
    </location>
</feature>
<feature type="domain" description="Glycosyl hydrolase family 95 catalytic" evidence="4">
    <location>
        <begin position="463"/>
        <end position="860"/>
    </location>
</feature>
<dbReference type="EMBL" id="BMIB01000001">
    <property type="protein sequence ID" value="GGH60526.1"/>
    <property type="molecule type" value="Genomic_DNA"/>
</dbReference>
<dbReference type="Gene3D" id="1.50.10.10">
    <property type="match status" value="1"/>
</dbReference>
<dbReference type="InterPro" id="IPR012341">
    <property type="entry name" value="6hp_glycosidase-like_sf"/>
</dbReference>
<evidence type="ECO:0000259" key="4">
    <source>
        <dbReference type="Pfam" id="PF22124"/>
    </source>
</evidence>
<dbReference type="InterPro" id="IPR027414">
    <property type="entry name" value="GH95_N_dom"/>
</dbReference>
<evidence type="ECO:0000256" key="1">
    <source>
        <dbReference type="SAM" id="SignalP"/>
    </source>
</evidence>
<dbReference type="Gene3D" id="2.70.98.50">
    <property type="entry name" value="putative glycoside hydrolase family protein from bacillus halodurans"/>
    <property type="match status" value="1"/>
</dbReference>
<dbReference type="Proteomes" id="UP000627292">
    <property type="component" value="Unassembled WGS sequence"/>
</dbReference>
<protein>
    <recommendedName>
        <fullName evidence="7">Alpha-L-fucosidase 2</fullName>
    </recommendedName>
</protein>
<evidence type="ECO:0008006" key="7">
    <source>
        <dbReference type="Google" id="ProtNLM"/>
    </source>
</evidence>
<dbReference type="InterPro" id="IPR008979">
    <property type="entry name" value="Galactose-bd-like_sf"/>
</dbReference>
<evidence type="ECO:0000313" key="5">
    <source>
        <dbReference type="EMBL" id="GGH60526.1"/>
    </source>
</evidence>
<dbReference type="Pfam" id="PF14498">
    <property type="entry name" value="Glyco_hyd_65N_2"/>
    <property type="match status" value="2"/>
</dbReference>
<dbReference type="InterPro" id="IPR054363">
    <property type="entry name" value="GH95_cat"/>
</dbReference>
<dbReference type="InterPro" id="IPR049053">
    <property type="entry name" value="AFCA-like_C"/>
</dbReference>
<dbReference type="Pfam" id="PF21307">
    <property type="entry name" value="Glyco_hydro_95_C"/>
    <property type="match status" value="1"/>
</dbReference>
<dbReference type="GO" id="GO:0004560">
    <property type="term" value="F:alpha-L-fucosidase activity"/>
    <property type="evidence" value="ECO:0007669"/>
    <property type="project" value="TreeGrafter"/>
</dbReference>
<feature type="domain" description="Glycosyl hydrolase family 95 N-terminal" evidence="2">
    <location>
        <begin position="32"/>
        <end position="117"/>
    </location>
</feature>
<dbReference type="SUPFAM" id="SSF49785">
    <property type="entry name" value="Galactose-binding domain-like"/>
    <property type="match status" value="1"/>
</dbReference>
<comment type="caution">
    <text evidence="5">The sequence shown here is derived from an EMBL/GenBank/DDBJ whole genome shotgun (WGS) entry which is preliminary data.</text>
</comment>
<evidence type="ECO:0000259" key="2">
    <source>
        <dbReference type="Pfam" id="PF14498"/>
    </source>
</evidence>
<evidence type="ECO:0000313" key="6">
    <source>
        <dbReference type="Proteomes" id="UP000627292"/>
    </source>
</evidence>
<reference evidence="5" key="2">
    <citation type="submission" date="2020-09" db="EMBL/GenBank/DDBJ databases">
        <authorList>
            <person name="Sun Q."/>
            <person name="Zhou Y."/>
        </authorList>
    </citation>
    <scope>NUCLEOTIDE SEQUENCE</scope>
    <source>
        <strain evidence="5">CGMCC 1.15290</strain>
    </source>
</reference>
<dbReference type="InterPro" id="IPR008928">
    <property type="entry name" value="6-hairpin_glycosidase_sf"/>
</dbReference>
<gene>
    <name evidence="5" type="ORF">GCM10011379_08480</name>
</gene>
<dbReference type="PANTHER" id="PTHR31084">
    <property type="entry name" value="ALPHA-L-FUCOSIDASE 2"/>
    <property type="match status" value="1"/>
</dbReference>
<keyword evidence="6" id="KW-1185">Reference proteome</keyword>
<evidence type="ECO:0000259" key="3">
    <source>
        <dbReference type="Pfam" id="PF21307"/>
    </source>
</evidence>
<sequence>MKKNLLSVRNCAAVLALVVSLPAISQDNNLLLWYKKPATKWTEALPIGNGRLGGMVYGGVAEEHIQLNESTLWTGRPRNYNRQHAVQYLEPIRTLLRQGKQGEAEKLAAEQFMGMKSVDDSVYAQRKRTWLKQVSSQTQWSQPGVADKLWDSIRLPMLNGWEAMGLDGLDGAVWFRTSFELPAAWQGKELVLALGKIRDMDYTYVNGKMVAAGEGINTKRVYAIPAAALKPGKNVLAIQVINFYDKGGFAGVKSDERILAVYPKGATAESGIALSNVWKYKIQNATPPEFPQYQARYQPLGDVYFRFPVTGEVEEYKRDLDLATATAHVQYKAGGVQYKRSYFVSAPHRAMVARFTADKPGALNVEALLGTSHKAWQVKQVDARTLAFEIQVKDGALRGTSYMRVFAQKGSLAVKAGRLVVKGADAVTFYITAATNFKNYQDVSGNPAAICKTALQAIGEKDFTSVEAAHLKDYQSLFNAFSLSFGGGNRTDLSTDERIRQYSPAADPGLLSLYTQYGRYLLISSSRPGGQAANLQGIWNELLTPPWGSKYTTNINLQMNYWPADVLNLSGCTAPLFDLIAEAGEAGEQTAKEYYGAPGWVLHHNTDIWRGTAPINASNHGIWVTGAAWLCHHIWDHYQFTQDTAFLRKYYPLMKSAASFFNSFLVKDAATGKIISTPSNSPEHGGLVAGPTMDHQIIRDLYKACIAAAAVLKVDSDSSIRWQQQYDAIAPNIIGRYGQLQEWMKDVDDTSDTHRHVSHLWGVYPGTDITWQTPEQMKAARQSLLYRGDGGTGWSLAWKVNLWARFLEGDHALLILSNLLAPAEKEGKEQGGVYSNLMDAHPPFQIDGNFGGAAGLAEMLVQSQGEGIVLLPALPAALAEGQVSGIKARGGFVLQLVWQQQRLQKVVVTSLAGKTCKLIYKGKEKSFATKAGQEYVMEGW</sequence>
<dbReference type="PANTHER" id="PTHR31084:SF0">
    <property type="entry name" value="ALPHA-L-FUCOSIDASE 2"/>
    <property type="match status" value="1"/>
</dbReference>
<accession>A0A917IQV7</accession>
<dbReference type="RefSeq" id="WP_188950726.1">
    <property type="nucleotide sequence ID" value="NZ_BMIB01000001.1"/>
</dbReference>
<dbReference type="Pfam" id="PF22124">
    <property type="entry name" value="Glyco_hydro_95_cat"/>
    <property type="match status" value="1"/>
</dbReference>
<dbReference type="AlphaFoldDB" id="A0A917IQV7"/>
<feature type="signal peptide" evidence="1">
    <location>
        <begin position="1"/>
        <end position="25"/>
    </location>
</feature>
<proteinExistence type="predicted"/>
<name>A0A917IQV7_9BACT</name>
<dbReference type="GO" id="GO:0005975">
    <property type="term" value="P:carbohydrate metabolic process"/>
    <property type="evidence" value="ECO:0007669"/>
    <property type="project" value="InterPro"/>
</dbReference>
<feature type="domain" description="Alpha fucosidase A-like C-terminal" evidence="3">
    <location>
        <begin position="862"/>
        <end position="925"/>
    </location>
</feature>
<organism evidence="5 6">
    <name type="scientific">Filimonas zeae</name>
    <dbReference type="NCBI Taxonomy" id="1737353"/>
    <lineage>
        <taxon>Bacteria</taxon>
        <taxon>Pseudomonadati</taxon>
        <taxon>Bacteroidota</taxon>
        <taxon>Chitinophagia</taxon>
        <taxon>Chitinophagales</taxon>
        <taxon>Chitinophagaceae</taxon>
        <taxon>Filimonas</taxon>
    </lineage>
</organism>
<dbReference type="SUPFAM" id="SSF48208">
    <property type="entry name" value="Six-hairpin glycosidases"/>
    <property type="match status" value="1"/>
</dbReference>
<feature type="chain" id="PRO_5036857939" description="Alpha-L-fucosidase 2" evidence="1">
    <location>
        <begin position="26"/>
        <end position="940"/>
    </location>
</feature>
<dbReference type="Gene3D" id="2.60.120.260">
    <property type="entry name" value="Galactose-binding domain-like"/>
    <property type="match status" value="1"/>
</dbReference>